<keyword evidence="2 4" id="KW-0238">DNA-binding</keyword>
<gene>
    <name evidence="6" type="ORF">FB559_2281</name>
</gene>
<dbReference type="GO" id="GO:0003677">
    <property type="term" value="F:DNA binding"/>
    <property type="evidence" value="ECO:0007669"/>
    <property type="project" value="UniProtKB-UniRule"/>
</dbReference>
<dbReference type="AlphaFoldDB" id="A0A543CI79"/>
<protein>
    <submittedName>
        <fullName evidence="6">TetR family transcriptional regulator</fullName>
    </submittedName>
</protein>
<dbReference type="SUPFAM" id="SSF46689">
    <property type="entry name" value="Homeodomain-like"/>
    <property type="match status" value="1"/>
</dbReference>
<keyword evidence="7" id="KW-1185">Reference proteome</keyword>
<dbReference type="PANTHER" id="PTHR47506">
    <property type="entry name" value="TRANSCRIPTIONAL REGULATORY PROTEIN"/>
    <property type="match status" value="1"/>
</dbReference>
<dbReference type="EMBL" id="VFOZ01000001">
    <property type="protein sequence ID" value="TQL96730.1"/>
    <property type="molecule type" value="Genomic_DNA"/>
</dbReference>
<dbReference type="RefSeq" id="WP_141955556.1">
    <property type="nucleotide sequence ID" value="NZ_VFOZ01000001.1"/>
</dbReference>
<keyword evidence="3" id="KW-0804">Transcription</keyword>
<name>A0A543CI79_9ACTN</name>
<reference evidence="6 7" key="1">
    <citation type="submission" date="2019-06" db="EMBL/GenBank/DDBJ databases">
        <title>Sequencing the genomes of 1000 actinobacteria strains.</title>
        <authorList>
            <person name="Klenk H.-P."/>
        </authorList>
    </citation>
    <scope>NUCLEOTIDE SEQUENCE [LARGE SCALE GENOMIC DNA]</scope>
    <source>
        <strain evidence="6 7">DSM 102200</strain>
    </source>
</reference>
<evidence type="ECO:0000256" key="3">
    <source>
        <dbReference type="ARBA" id="ARBA00023163"/>
    </source>
</evidence>
<proteinExistence type="predicted"/>
<evidence type="ECO:0000256" key="1">
    <source>
        <dbReference type="ARBA" id="ARBA00023015"/>
    </source>
</evidence>
<dbReference type="Pfam" id="PF00440">
    <property type="entry name" value="TetR_N"/>
    <property type="match status" value="1"/>
</dbReference>
<dbReference type="Gene3D" id="1.10.357.10">
    <property type="entry name" value="Tetracycline Repressor, domain 2"/>
    <property type="match status" value="1"/>
</dbReference>
<comment type="caution">
    <text evidence="6">The sequence shown here is derived from an EMBL/GenBank/DDBJ whole genome shotgun (WGS) entry which is preliminary data.</text>
</comment>
<evidence type="ECO:0000313" key="7">
    <source>
        <dbReference type="Proteomes" id="UP000316096"/>
    </source>
</evidence>
<dbReference type="InterPro" id="IPR036271">
    <property type="entry name" value="Tet_transcr_reg_TetR-rel_C_sf"/>
</dbReference>
<evidence type="ECO:0000256" key="4">
    <source>
        <dbReference type="PROSITE-ProRule" id="PRU00335"/>
    </source>
</evidence>
<dbReference type="PRINTS" id="PR00455">
    <property type="entry name" value="HTHTETR"/>
</dbReference>
<dbReference type="Pfam" id="PF16925">
    <property type="entry name" value="TetR_C_13"/>
    <property type="match status" value="1"/>
</dbReference>
<dbReference type="InterPro" id="IPR001647">
    <property type="entry name" value="HTH_TetR"/>
</dbReference>
<accession>A0A543CI79</accession>
<dbReference type="OrthoDB" id="3827407at2"/>
<evidence type="ECO:0000256" key="2">
    <source>
        <dbReference type="ARBA" id="ARBA00023125"/>
    </source>
</evidence>
<dbReference type="Proteomes" id="UP000316096">
    <property type="component" value="Unassembled WGS sequence"/>
</dbReference>
<evidence type="ECO:0000259" key="5">
    <source>
        <dbReference type="PROSITE" id="PS50977"/>
    </source>
</evidence>
<dbReference type="PANTHER" id="PTHR47506:SF1">
    <property type="entry name" value="HTH-TYPE TRANSCRIPTIONAL REGULATOR YJDC"/>
    <property type="match status" value="1"/>
</dbReference>
<feature type="domain" description="HTH tetR-type" evidence="5">
    <location>
        <begin position="12"/>
        <end position="72"/>
    </location>
</feature>
<keyword evidence="1" id="KW-0805">Transcription regulation</keyword>
<dbReference type="SUPFAM" id="SSF48498">
    <property type="entry name" value="Tetracyclin repressor-like, C-terminal domain"/>
    <property type="match status" value="1"/>
</dbReference>
<dbReference type="InterPro" id="IPR011075">
    <property type="entry name" value="TetR_C"/>
</dbReference>
<organism evidence="6 7">
    <name type="scientific">Actinoallomurus bryophytorum</name>
    <dbReference type="NCBI Taxonomy" id="1490222"/>
    <lineage>
        <taxon>Bacteria</taxon>
        <taxon>Bacillati</taxon>
        <taxon>Actinomycetota</taxon>
        <taxon>Actinomycetes</taxon>
        <taxon>Streptosporangiales</taxon>
        <taxon>Thermomonosporaceae</taxon>
        <taxon>Actinoallomurus</taxon>
    </lineage>
</organism>
<feature type="DNA-binding region" description="H-T-H motif" evidence="4">
    <location>
        <begin position="35"/>
        <end position="54"/>
    </location>
</feature>
<sequence>MSDEVRLTPKGRATRQRIIEAAADLIFERGVARTSIEDVRKAAGVSGSQMTHYFTDKRSLIRAVIAWQADTVVELHRQPALDELATFDALYLWAEINVQRQLEAHCAGGCRFGSLAGELAEHDGDTRTDLARGFERWEELFRHGLHTMRDRGDLRADADPDELALGLLTALQGGMLMTQTKRDVAPLVAVLNGMLAHVRSFATDEAIRTADTHITVASAPAA</sequence>
<dbReference type="InterPro" id="IPR009057">
    <property type="entry name" value="Homeodomain-like_sf"/>
</dbReference>
<evidence type="ECO:0000313" key="6">
    <source>
        <dbReference type="EMBL" id="TQL96730.1"/>
    </source>
</evidence>
<dbReference type="PROSITE" id="PS50977">
    <property type="entry name" value="HTH_TETR_2"/>
    <property type="match status" value="1"/>
</dbReference>